<name>A0A2K2DQ44_BRADI</name>
<feature type="region of interest" description="Disordered" evidence="1">
    <location>
        <begin position="206"/>
        <end position="226"/>
    </location>
</feature>
<reference evidence="3" key="3">
    <citation type="submission" date="2018-08" db="UniProtKB">
        <authorList>
            <consortium name="EnsemblPlants"/>
        </authorList>
    </citation>
    <scope>IDENTIFICATION</scope>
    <source>
        <strain evidence="3">cv. Bd21</strain>
    </source>
</reference>
<feature type="compositionally biased region" description="Polar residues" evidence="1">
    <location>
        <begin position="210"/>
        <end position="225"/>
    </location>
</feature>
<dbReference type="EMBL" id="CM000880">
    <property type="protein sequence ID" value="PNT76390.1"/>
    <property type="molecule type" value="Genomic_DNA"/>
</dbReference>
<reference evidence="2" key="2">
    <citation type="submission" date="2017-06" db="EMBL/GenBank/DDBJ databases">
        <title>WGS assembly of Brachypodium distachyon.</title>
        <authorList>
            <consortium name="The International Brachypodium Initiative"/>
            <person name="Lucas S."/>
            <person name="Harmon-Smith M."/>
            <person name="Lail K."/>
            <person name="Tice H."/>
            <person name="Grimwood J."/>
            <person name="Bruce D."/>
            <person name="Barry K."/>
            <person name="Shu S."/>
            <person name="Lindquist E."/>
            <person name="Wang M."/>
            <person name="Pitluck S."/>
            <person name="Vogel J.P."/>
            <person name="Garvin D.F."/>
            <person name="Mockler T.C."/>
            <person name="Schmutz J."/>
            <person name="Rokhsar D."/>
            <person name="Bevan M.W."/>
        </authorList>
    </citation>
    <scope>NUCLEOTIDE SEQUENCE</scope>
    <source>
        <strain evidence="2">Bd21</strain>
    </source>
</reference>
<proteinExistence type="predicted"/>
<evidence type="ECO:0000256" key="1">
    <source>
        <dbReference type="SAM" id="MobiDB-lite"/>
    </source>
</evidence>
<feature type="region of interest" description="Disordered" evidence="1">
    <location>
        <begin position="250"/>
        <end position="277"/>
    </location>
</feature>
<dbReference type="AlphaFoldDB" id="A0A2K2DQ44"/>
<feature type="compositionally biased region" description="Polar residues" evidence="1">
    <location>
        <begin position="263"/>
        <end position="277"/>
    </location>
</feature>
<dbReference type="EnsemblPlants" id="PNT76390">
    <property type="protein sequence ID" value="PNT76390"/>
    <property type="gene ID" value="BRADI_1g47684v3"/>
</dbReference>
<gene>
    <name evidence="2" type="ORF">BRADI_1g47684v3</name>
</gene>
<keyword evidence="4" id="KW-1185">Reference proteome</keyword>
<dbReference type="InParanoid" id="A0A2K2DQ44"/>
<organism evidence="2">
    <name type="scientific">Brachypodium distachyon</name>
    <name type="common">Purple false brome</name>
    <name type="synonym">Trachynia distachya</name>
    <dbReference type="NCBI Taxonomy" id="15368"/>
    <lineage>
        <taxon>Eukaryota</taxon>
        <taxon>Viridiplantae</taxon>
        <taxon>Streptophyta</taxon>
        <taxon>Embryophyta</taxon>
        <taxon>Tracheophyta</taxon>
        <taxon>Spermatophyta</taxon>
        <taxon>Magnoliopsida</taxon>
        <taxon>Liliopsida</taxon>
        <taxon>Poales</taxon>
        <taxon>Poaceae</taxon>
        <taxon>BOP clade</taxon>
        <taxon>Pooideae</taxon>
        <taxon>Stipodae</taxon>
        <taxon>Brachypodieae</taxon>
        <taxon>Brachypodium</taxon>
    </lineage>
</organism>
<protein>
    <submittedName>
        <fullName evidence="2 3">Uncharacterized protein</fullName>
    </submittedName>
</protein>
<evidence type="ECO:0000313" key="2">
    <source>
        <dbReference type="EMBL" id="PNT76390.1"/>
    </source>
</evidence>
<dbReference type="Proteomes" id="UP000008810">
    <property type="component" value="Chromosome 1"/>
</dbReference>
<dbReference type="Gramene" id="PNT76390">
    <property type="protein sequence ID" value="PNT76390"/>
    <property type="gene ID" value="BRADI_1g47684v3"/>
</dbReference>
<evidence type="ECO:0000313" key="4">
    <source>
        <dbReference type="Proteomes" id="UP000008810"/>
    </source>
</evidence>
<evidence type="ECO:0000313" key="3">
    <source>
        <dbReference type="EnsemblPlants" id="PNT76390"/>
    </source>
</evidence>
<accession>A0A2K2DQ44</accession>
<feature type="region of interest" description="Disordered" evidence="1">
    <location>
        <begin position="159"/>
        <end position="187"/>
    </location>
</feature>
<reference evidence="2 3" key="1">
    <citation type="journal article" date="2010" name="Nature">
        <title>Genome sequencing and analysis of the model grass Brachypodium distachyon.</title>
        <authorList>
            <consortium name="International Brachypodium Initiative"/>
        </authorList>
    </citation>
    <scope>NUCLEOTIDE SEQUENCE [LARGE SCALE GENOMIC DNA]</scope>
    <source>
        <strain evidence="2 3">Bd21</strain>
    </source>
</reference>
<sequence length="277" mass="30538">MEHGDEAVNLQAPRIDKYDNRSLNKLLKRHAPDYEEGTLVAMLCNGAMHEIVPSKGLSLARVLGARRSFGFMAAPPEGSIAGSSTKRKDLDDDYNRRVEEANLAVDEEYDNLQREEMRKIDALKRAKLKELKIKREARRAEMLCEVKKIYDMDVEKLNSAEGSDGDVGGDCREPTEKGNQNSEEEAGGLCDDIDMTEASCREGRVMVQPKNGNKSDASTEDNGTSWEEMLTDWTSNSETPTDEAICGTIGEIKSPGNFPPASSVLSEKMTPSQGRGS</sequence>